<comment type="caution">
    <text evidence="1">The sequence shown here is derived from an EMBL/GenBank/DDBJ whole genome shotgun (WGS) entry which is preliminary data.</text>
</comment>
<name>A0AA38YAE1_9EURO</name>
<dbReference type="AlphaFoldDB" id="A0AA38YAE1"/>
<dbReference type="InterPro" id="IPR011852">
    <property type="entry name" value="TRAP_TAXI"/>
</dbReference>
<reference evidence="1" key="1">
    <citation type="submission" date="2022-10" db="EMBL/GenBank/DDBJ databases">
        <title>Culturing micro-colonial fungi from biological soil crusts in the Mojave desert and describing Neophaeococcomyces mojavensis, and introducing the new genera and species Taxawa tesnikishii.</title>
        <authorList>
            <person name="Kurbessoian T."/>
            <person name="Stajich J.E."/>
        </authorList>
    </citation>
    <scope>NUCLEOTIDE SEQUENCE</scope>
    <source>
        <strain evidence="1">TK_35</strain>
    </source>
</reference>
<accession>A0AA38YAE1</accession>
<evidence type="ECO:0000313" key="1">
    <source>
        <dbReference type="EMBL" id="KAJ9641311.1"/>
    </source>
</evidence>
<keyword evidence="2" id="KW-1185">Reference proteome</keyword>
<dbReference type="EMBL" id="JAPDRN010000012">
    <property type="protein sequence ID" value="KAJ9641311.1"/>
    <property type="molecule type" value="Genomic_DNA"/>
</dbReference>
<sequence length="335" mass="37578">MADAEDHKNLLLSAHHEPRLSISYELHFIGDWGQANFHRICSWLTQEFCDRAGPESRTAIWSIRHGGIEAITKLADGEVDLAVATPASFMQNALGGKHLFNKAMPHLRALAVLPQNDRMVLALDPKYNIKTMAQLREQKPPIRLATSTNDGTNFIGFVADKFLEAHQISQNEIESWGGKVLRAHRPEQCTAFVENGEADSLLQEAIMTPWWAELIEGEKLSPLPAELEALKHLEESISLGDNPLPSGFWANMSQDLPALNFSDFVILVREDMPAEVAYLLTWCLVETRKSIEKQYKHIPPSKSPLTYPLEPAKMLKTPVPLHSGARRYYGEANLL</sequence>
<dbReference type="Proteomes" id="UP001172681">
    <property type="component" value="Unassembled WGS sequence"/>
</dbReference>
<organism evidence="1 2">
    <name type="scientific">Knufia peltigerae</name>
    <dbReference type="NCBI Taxonomy" id="1002370"/>
    <lineage>
        <taxon>Eukaryota</taxon>
        <taxon>Fungi</taxon>
        <taxon>Dikarya</taxon>
        <taxon>Ascomycota</taxon>
        <taxon>Pezizomycotina</taxon>
        <taxon>Eurotiomycetes</taxon>
        <taxon>Chaetothyriomycetidae</taxon>
        <taxon>Chaetothyriales</taxon>
        <taxon>Trichomeriaceae</taxon>
        <taxon>Knufia</taxon>
    </lineage>
</organism>
<evidence type="ECO:0000313" key="2">
    <source>
        <dbReference type="Proteomes" id="UP001172681"/>
    </source>
</evidence>
<dbReference type="Pfam" id="PF16868">
    <property type="entry name" value="NMT1_3"/>
    <property type="match status" value="1"/>
</dbReference>
<protein>
    <submittedName>
        <fullName evidence="1">Uncharacterized protein</fullName>
    </submittedName>
</protein>
<dbReference type="SUPFAM" id="SSF53850">
    <property type="entry name" value="Periplasmic binding protein-like II"/>
    <property type="match status" value="1"/>
</dbReference>
<gene>
    <name evidence="1" type="ORF">H2204_002989</name>
</gene>
<dbReference type="Gene3D" id="3.40.190.10">
    <property type="entry name" value="Periplasmic binding protein-like II"/>
    <property type="match status" value="2"/>
</dbReference>
<proteinExistence type="predicted"/>